<dbReference type="Gene3D" id="1.10.630.10">
    <property type="entry name" value="Cytochrome P450"/>
    <property type="match status" value="1"/>
</dbReference>
<dbReference type="EMBL" id="CAMAPF010000939">
    <property type="protein sequence ID" value="CAH9126158.1"/>
    <property type="molecule type" value="Genomic_DNA"/>
</dbReference>
<evidence type="ECO:0000313" key="8">
    <source>
        <dbReference type="Proteomes" id="UP001152523"/>
    </source>
</evidence>
<keyword evidence="8" id="KW-1185">Reference proteome</keyword>
<evidence type="ECO:0000313" key="7">
    <source>
        <dbReference type="EMBL" id="CAH9126158.1"/>
    </source>
</evidence>
<dbReference type="GO" id="GO:0006631">
    <property type="term" value="P:fatty acid metabolic process"/>
    <property type="evidence" value="ECO:0007669"/>
    <property type="project" value="UniProtKB-ARBA"/>
</dbReference>
<organism evidence="7 8">
    <name type="scientific">Cuscuta epithymum</name>
    <dbReference type="NCBI Taxonomy" id="186058"/>
    <lineage>
        <taxon>Eukaryota</taxon>
        <taxon>Viridiplantae</taxon>
        <taxon>Streptophyta</taxon>
        <taxon>Embryophyta</taxon>
        <taxon>Tracheophyta</taxon>
        <taxon>Spermatophyta</taxon>
        <taxon>Magnoliopsida</taxon>
        <taxon>eudicotyledons</taxon>
        <taxon>Gunneridae</taxon>
        <taxon>Pentapetalae</taxon>
        <taxon>asterids</taxon>
        <taxon>lamiids</taxon>
        <taxon>Solanales</taxon>
        <taxon>Convolvulaceae</taxon>
        <taxon>Cuscuteae</taxon>
        <taxon>Cuscuta</taxon>
        <taxon>Cuscuta subgen. Cuscuta</taxon>
    </lineage>
</organism>
<dbReference type="CDD" id="cd11071">
    <property type="entry name" value="CYP74"/>
    <property type="match status" value="1"/>
</dbReference>
<reference evidence="7" key="1">
    <citation type="submission" date="2022-07" db="EMBL/GenBank/DDBJ databases">
        <authorList>
            <person name="Macas J."/>
            <person name="Novak P."/>
            <person name="Neumann P."/>
        </authorList>
    </citation>
    <scope>NUCLEOTIDE SEQUENCE</scope>
</reference>
<dbReference type="Pfam" id="PF00067">
    <property type="entry name" value="p450"/>
    <property type="match status" value="1"/>
</dbReference>
<dbReference type="GO" id="GO:0004497">
    <property type="term" value="F:monooxygenase activity"/>
    <property type="evidence" value="ECO:0007669"/>
    <property type="project" value="InterPro"/>
</dbReference>
<evidence type="ECO:0008006" key="9">
    <source>
        <dbReference type="Google" id="ProtNLM"/>
    </source>
</evidence>
<evidence type="ECO:0000256" key="2">
    <source>
        <dbReference type="ARBA" id="ARBA00022723"/>
    </source>
</evidence>
<evidence type="ECO:0000256" key="6">
    <source>
        <dbReference type="SAM" id="MobiDB-lite"/>
    </source>
</evidence>
<keyword evidence="1 5" id="KW-0349">Heme</keyword>
<dbReference type="AlphaFoldDB" id="A0AAV0ESH1"/>
<name>A0AAV0ESH1_9ASTE</name>
<gene>
    <name evidence="7" type="ORF">CEPIT_LOCUS27314</name>
</gene>
<keyword evidence="4" id="KW-0456">Lyase</keyword>
<comment type="caution">
    <text evidence="7">The sequence shown here is derived from an EMBL/GenBank/DDBJ whole genome shotgun (WGS) entry which is preliminary data.</text>
</comment>
<feature type="binding site" description="axial binding residue" evidence="5">
    <location>
        <position position="445"/>
    </location>
    <ligand>
        <name>heme</name>
        <dbReference type="ChEBI" id="CHEBI:30413"/>
    </ligand>
    <ligandPart>
        <name>Fe</name>
        <dbReference type="ChEBI" id="CHEBI:18248"/>
    </ligandPart>
</feature>
<dbReference type="InterPro" id="IPR002403">
    <property type="entry name" value="Cyt_P450_E_grp-IV"/>
</dbReference>
<dbReference type="PRINTS" id="PR00465">
    <property type="entry name" value="EP450IV"/>
</dbReference>
<sequence>MSSSPLISASSTLDPSPADTVPITDIPGSYGLPFLGPIFDRHDYYYNQGEVQFFQSRKDKYQSTVFRSNMPPGPFMAGNSRVIVLLDNASFPVLFDVSKVEKRDVFEGTYMASTKFTGGHRMCAFLDPSEPKHAALKGFFLSMLAKLKNKVIPQFTAVYSGLFTDLEEQVKVNGRSSFNDLNDNRAVDYLFRLYCDGKSPAATKLGGAGNKSFDTWLVPQLAPLMTLGIKWVPNFVEDLALHTFPIPFCIVKSAYDKIYDSFYENMERVILDDAEKAGVEREEAVHNVIFVIGFNSYGGFKVFFPALFKWVGAAGAGLHKQLASEVRRIVDQEGGLTAGALEKMALTKSVVWEALRIEPPVAFQYGKAKRDLTVRSSDNKSYLIRKGEMIFGYQPFATRDELVFQNAGEFVPDRFVGDEGRKLVRNVYWSNGRETDTPAVNDKQCPGKDFVVLLSRLLLAQFFLRYDTFTCDSEKFLLGSKVTFTSLTKATSSK</sequence>
<protein>
    <recommendedName>
        <fullName evidence="9">Allene oxide synthase</fullName>
    </recommendedName>
</protein>
<dbReference type="GO" id="GO:0016125">
    <property type="term" value="P:sterol metabolic process"/>
    <property type="evidence" value="ECO:0007669"/>
    <property type="project" value="TreeGrafter"/>
</dbReference>
<feature type="region of interest" description="Disordered" evidence="6">
    <location>
        <begin position="1"/>
        <end position="20"/>
    </location>
</feature>
<dbReference type="InterPro" id="IPR036396">
    <property type="entry name" value="Cyt_P450_sf"/>
</dbReference>
<comment type="cofactor">
    <cofactor evidence="5">
        <name>heme</name>
        <dbReference type="ChEBI" id="CHEBI:30413"/>
    </cofactor>
</comment>
<keyword evidence="2 5" id="KW-0479">Metal-binding</keyword>
<dbReference type="InterPro" id="IPR001128">
    <property type="entry name" value="Cyt_P450"/>
</dbReference>
<evidence type="ECO:0000256" key="5">
    <source>
        <dbReference type="PIRSR" id="PIRSR602403-1"/>
    </source>
</evidence>
<proteinExistence type="predicted"/>
<dbReference type="GO" id="GO:0016829">
    <property type="term" value="F:lyase activity"/>
    <property type="evidence" value="ECO:0007669"/>
    <property type="project" value="UniProtKB-KW"/>
</dbReference>
<dbReference type="GO" id="GO:0016705">
    <property type="term" value="F:oxidoreductase activity, acting on paired donors, with incorporation or reduction of molecular oxygen"/>
    <property type="evidence" value="ECO:0007669"/>
    <property type="project" value="InterPro"/>
</dbReference>
<evidence type="ECO:0000256" key="4">
    <source>
        <dbReference type="ARBA" id="ARBA00023239"/>
    </source>
</evidence>
<dbReference type="PANTHER" id="PTHR24286">
    <property type="entry name" value="CYTOCHROME P450 26"/>
    <property type="match status" value="1"/>
</dbReference>
<evidence type="ECO:0000256" key="1">
    <source>
        <dbReference type="ARBA" id="ARBA00022617"/>
    </source>
</evidence>
<keyword evidence="3 5" id="KW-0408">Iron</keyword>
<accession>A0AAV0ESH1</accession>
<dbReference type="GO" id="GO:0005506">
    <property type="term" value="F:iron ion binding"/>
    <property type="evidence" value="ECO:0007669"/>
    <property type="project" value="InterPro"/>
</dbReference>
<dbReference type="GO" id="GO:0020037">
    <property type="term" value="F:heme binding"/>
    <property type="evidence" value="ECO:0007669"/>
    <property type="project" value="InterPro"/>
</dbReference>
<feature type="compositionally biased region" description="Low complexity" evidence="6">
    <location>
        <begin position="1"/>
        <end position="11"/>
    </location>
</feature>
<dbReference type="PANTHER" id="PTHR24286:SF302">
    <property type="entry name" value="ALLENE OXIDE SYNTHASE 2"/>
    <property type="match status" value="1"/>
</dbReference>
<dbReference type="Proteomes" id="UP001152523">
    <property type="component" value="Unassembled WGS sequence"/>
</dbReference>
<evidence type="ECO:0000256" key="3">
    <source>
        <dbReference type="ARBA" id="ARBA00023004"/>
    </source>
</evidence>
<dbReference type="FunFam" id="1.10.630.10:FF:000024">
    <property type="entry name" value="Allene oxide synthase, chloroplastic"/>
    <property type="match status" value="1"/>
</dbReference>
<dbReference type="SUPFAM" id="SSF48264">
    <property type="entry name" value="Cytochrome P450"/>
    <property type="match status" value="1"/>
</dbReference>